<keyword evidence="1" id="KW-1133">Transmembrane helix</keyword>
<evidence type="ECO:0000313" key="3">
    <source>
        <dbReference type="Proteomes" id="UP001497482"/>
    </source>
</evidence>
<keyword evidence="1" id="KW-0812">Transmembrane</keyword>
<evidence type="ECO:0000256" key="1">
    <source>
        <dbReference type="SAM" id="Phobius"/>
    </source>
</evidence>
<dbReference type="Proteomes" id="UP001497482">
    <property type="component" value="Chromosome 2"/>
</dbReference>
<feature type="transmembrane region" description="Helical" evidence="1">
    <location>
        <begin position="33"/>
        <end position="54"/>
    </location>
</feature>
<gene>
    <name evidence="2" type="ORF">KC01_LOCUS22078</name>
</gene>
<dbReference type="AlphaFoldDB" id="A0AAV2KXX4"/>
<keyword evidence="1" id="KW-0472">Membrane</keyword>
<proteinExistence type="predicted"/>
<evidence type="ECO:0008006" key="4">
    <source>
        <dbReference type="Google" id="ProtNLM"/>
    </source>
</evidence>
<name>A0AAV2KXX4_KNICA</name>
<protein>
    <recommendedName>
        <fullName evidence="4">Immunoglobulin V-set domain-containing protein</fullName>
    </recommendedName>
</protein>
<accession>A0AAV2KXX4</accession>
<reference evidence="2 3" key="1">
    <citation type="submission" date="2024-04" db="EMBL/GenBank/DDBJ databases">
        <authorList>
            <person name="Waldvogel A.-M."/>
            <person name="Schoenle A."/>
        </authorList>
    </citation>
    <scope>NUCLEOTIDE SEQUENCE [LARGE SCALE GENOMIC DNA]</scope>
</reference>
<organism evidence="2 3">
    <name type="scientific">Knipowitschia caucasica</name>
    <name type="common">Caucasian dwarf goby</name>
    <name type="synonym">Pomatoschistus caucasicus</name>
    <dbReference type="NCBI Taxonomy" id="637954"/>
    <lineage>
        <taxon>Eukaryota</taxon>
        <taxon>Metazoa</taxon>
        <taxon>Chordata</taxon>
        <taxon>Craniata</taxon>
        <taxon>Vertebrata</taxon>
        <taxon>Euteleostomi</taxon>
        <taxon>Actinopterygii</taxon>
        <taxon>Neopterygii</taxon>
        <taxon>Teleostei</taxon>
        <taxon>Neoteleostei</taxon>
        <taxon>Acanthomorphata</taxon>
        <taxon>Gobiaria</taxon>
        <taxon>Gobiiformes</taxon>
        <taxon>Gobioidei</taxon>
        <taxon>Gobiidae</taxon>
        <taxon>Gobiinae</taxon>
        <taxon>Knipowitschia</taxon>
    </lineage>
</organism>
<evidence type="ECO:0000313" key="2">
    <source>
        <dbReference type="EMBL" id="CAL1592890.1"/>
    </source>
</evidence>
<sequence>MKIHQHIEHIELEMLNQQLGAPPRAPHCRRGTIILGSALVLVSVSVCLFFFFFFRTLCVQDICRTPTDDGKVNITCRIQDTKGKRLCEIFQAEKSGDYSIHGWLNMTTNAEETVKLVHKHNGQERTLEKKISSGLMYFNTKVKLHNSSRVHLQFHNLLDTDGFFYIYEVKSHLDLGISVQVYNI</sequence>
<keyword evidence="3" id="KW-1185">Reference proteome</keyword>
<dbReference type="EMBL" id="OZ035824">
    <property type="protein sequence ID" value="CAL1592890.1"/>
    <property type="molecule type" value="Genomic_DNA"/>
</dbReference>